<keyword evidence="2" id="KW-1185">Reference proteome</keyword>
<evidence type="ECO:0000313" key="2">
    <source>
        <dbReference type="Proteomes" id="UP000198751"/>
    </source>
</evidence>
<gene>
    <name evidence="1" type="ORF">SAMN04489743_2829</name>
</gene>
<sequence length="106" mass="11731">MNGVEFSSDNGEELGMLFRLGALKMLSDILGRSVTEAEEDGIFHEIEGWSHNRTETLTMRLNTGGEVSLKLSHPLNNRFLEVGREERVRLATEAGATSLAVVEGWL</sequence>
<protein>
    <submittedName>
        <fullName evidence="1">Uncharacterized protein</fullName>
    </submittedName>
</protein>
<proteinExistence type="predicted"/>
<dbReference type="RefSeq" id="WP_091721316.1">
    <property type="nucleotide sequence ID" value="NZ_LT629779.1"/>
</dbReference>
<dbReference type="EMBL" id="LT629779">
    <property type="protein sequence ID" value="SDT41879.1"/>
    <property type="molecule type" value="Genomic_DNA"/>
</dbReference>
<dbReference type="AlphaFoldDB" id="A0A1H2A7J8"/>
<organism evidence="1 2">
    <name type="scientific">Pseudarthrobacter equi</name>
    <dbReference type="NCBI Taxonomy" id="728066"/>
    <lineage>
        <taxon>Bacteria</taxon>
        <taxon>Bacillati</taxon>
        <taxon>Actinomycetota</taxon>
        <taxon>Actinomycetes</taxon>
        <taxon>Micrococcales</taxon>
        <taxon>Micrococcaceae</taxon>
        <taxon>Pseudarthrobacter</taxon>
    </lineage>
</organism>
<reference evidence="2" key="1">
    <citation type="submission" date="2016-10" db="EMBL/GenBank/DDBJ databases">
        <authorList>
            <person name="Varghese N."/>
            <person name="Submissions S."/>
        </authorList>
    </citation>
    <scope>NUCLEOTIDE SEQUENCE [LARGE SCALE GENOMIC DNA]</scope>
    <source>
        <strain evidence="2">IMMIB L-1606</strain>
    </source>
</reference>
<accession>A0A1H2A7J8</accession>
<dbReference type="Proteomes" id="UP000198751">
    <property type="component" value="Chromosome I"/>
</dbReference>
<evidence type="ECO:0000313" key="1">
    <source>
        <dbReference type="EMBL" id="SDT41879.1"/>
    </source>
</evidence>
<name>A0A1H2A7J8_9MICC</name>